<feature type="domain" description="Response regulatory" evidence="7">
    <location>
        <begin position="3"/>
        <end position="119"/>
    </location>
</feature>
<dbReference type="PROSITE" id="PS50110">
    <property type="entry name" value="RESPONSE_REGULATORY"/>
    <property type="match status" value="1"/>
</dbReference>
<dbReference type="Gene3D" id="3.40.50.2300">
    <property type="match status" value="1"/>
</dbReference>
<dbReference type="Pfam" id="PF00196">
    <property type="entry name" value="GerE"/>
    <property type="match status" value="1"/>
</dbReference>
<evidence type="ECO:0000313" key="9">
    <source>
        <dbReference type="Proteomes" id="UP000287996"/>
    </source>
</evidence>
<keyword evidence="1 5" id="KW-0597">Phosphoprotein</keyword>
<dbReference type="InterPro" id="IPR000792">
    <property type="entry name" value="Tscrpt_reg_LuxR_C"/>
</dbReference>
<protein>
    <submittedName>
        <fullName evidence="8">DNA-binding response regulator</fullName>
    </submittedName>
</protein>
<reference evidence="8 9" key="1">
    <citation type="journal article" date="2011" name="Front. Microbiol.">
        <title>Genomic signatures of strain selection and enhancement in Bacillus atrophaeus var. globigii, a historical biowarfare simulant.</title>
        <authorList>
            <person name="Gibbons H.S."/>
            <person name="Broomall S.M."/>
            <person name="McNew L.A."/>
            <person name="Daligault H."/>
            <person name="Chapman C."/>
            <person name="Bruce D."/>
            <person name="Karavis M."/>
            <person name="Krepps M."/>
            <person name="McGregor P.A."/>
            <person name="Hong C."/>
            <person name="Park K.H."/>
            <person name="Akmal A."/>
            <person name="Feldman A."/>
            <person name="Lin J.S."/>
            <person name="Chang W.E."/>
            <person name="Higgs B.W."/>
            <person name="Demirev P."/>
            <person name="Lindquist J."/>
            <person name="Liem A."/>
            <person name="Fochler E."/>
            <person name="Read T.D."/>
            <person name="Tapia R."/>
            <person name="Johnson S."/>
            <person name="Bishop-Lilly K.A."/>
            <person name="Detter C."/>
            <person name="Han C."/>
            <person name="Sozhamannan S."/>
            <person name="Rosenzweig C.N."/>
            <person name="Skowronski E.W."/>
        </authorList>
    </citation>
    <scope>NUCLEOTIDE SEQUENCE [LARGE SCALE GENOMIC DNA]</scope>
    <source>
        <strain evidence="8 9">CC-PW-9</strain>
    </source>
</reference>
<dbReference type="GO" id="GO:0000160">
    <property type="term" value="P:phosphorelay signal transduction system"/>
    <property type="evidence" value="ECO:0007669"/>
    <property type="project" value="InterPro"/>
</dbReference>
<dbReference type="PANTHER" id="PTHR43214:SF24">
    <property type="entry name" value="TRANSCRIPTIONAL REGULATORY PROTEIN NARL-RELATED"/>
    <property type="match status" value="1"/>
</dbReference>
<dbReference type="GO" id="GO:0003677">
    <property type="term" value="F:DNA binding"/>
    <property type="evidence" value="ECO:0007669"/>
    <property type="project" value="UniProtKB-KW"/>
</dbReference>
<dbReference type="CDD" id="cd06170">
    <property type="entry name" value="LuxR_C_like"/>
    <property type="match status" value="1"/>
</dbReference>
<dbReference type="GO" id="GO:0006355">
    <property type="term" value="P:regulation of DNA-templated transcription"/>
    <property type="evidence" value="ECO:0007669"/>
    <property type="project" value="InterPro"/>
</dbReference>
<dbReference type="RefSeq" id="WP_126841377.1">
    <property type="nucleotide sequence ID" value="NZ_PIQH01000003.1"/>
</dbReference>
<dbReference type="InterPro" id="IPR058245">
    <property type="entry name" value="NreC/VraR/RcsB-like_REC"/>
</dbReference>
<dbReference type="SUPFAM" id="SSF52172">
    <property type="entry name" value="CheY-like"/>
    <property type="match status" value="1"/>
</dbReference>
<dbReference type="InterPro" id="IPR011006">
    <property type="entry name" value="CheY-like_superfamily"/>
</dbReference>
<keyword evidence="9" id="KW-1185">Reference proteome</keyword>
<dbReference type="CDD" id="cd17535">
    <property type="entry name" value="REC_NarL-like"/>
    <property type="match status" value="1"/>
</dbReference>
<evidence type="ECO:0000259" key="6">
    <source>
        <dbReference type="PROSITE" id="PS50043"/>
    </source>
</evidence>
<evidence type="ECO:0000313" key="8">
    <source>
        <dbReference type="EMBL" id="RUO80849.1"/>
    </source>
</evidence>
<dbReference type="SMART" id="SM00448">
    <property type="entry name" value="REC"/>
    <property type="match status" value="1"/>
</dbReference>
<dbReference type="PANTHER" id="PTHR43214">
    <property type="entry name" value="TWO-COMPONENT RESPONSE REGULATOR"/>
    <property type="match status" value="1"/>
</dbReference>
<evidence type="ECO:0000256" key="5">
    <source>
        <dbReference type="PROSITE-ProRule" id="PRU00169"/>
    </source>
</evidence>
<dbReference type="InterPro" id="IPR016032">
    <property type="entry name" value="Sig_transdc_resp-reg_C-effctor"/>
</dbReference>
<proteinExistence type="predicted"/>
<organism evidence="8 9">
    <name type="scientific">Idiomarina tyrosinivorans</name>
    <dbReference type="NCBI Taxonomy" id="1445662"/>
    <lineage>
        <taxon>Bacteria</taxon>
        <taxon>Pseudomonadati</taxon>
        <taxon>Pseudomonadota</taxon>
        <taxon>Gammaproteobacteria</taxon>
        <taxon>Alteromonadales</taxon>
        <taxon>Idiomarinaceae</taxon>
        <taxon>Idiomarina</taxon>
    </lineage>
</organism>
<evidence type="ECO:0000256" key="2">
    <source>
        <dbReference type="ARBA" id="ARBA00023015"/>
    </source>
</evidence>
<dbReference type="EMBL" id="PIQH01000003">
    <property type="protein sequence ID" value="RUO80849.1"/>
    <property type="molecule type" value="Genomic_DNA"/>
</dbReference>
<name>A0A432ZSI2_9GAMM</name>
<dbReference type="Proteomes" id="UP000287996">
    <property type="component" value="Unassembled WGS sequence"/>
</dbReference>
<dbReference type="InterPro" id="IPR001789">
    <property type="entry name" value="Sig_transdc_resp-reg_receiver"/>
</dbReference>
<dbReference type="InterPro" id="IPR039420">
    <property type="entry name" value="WalR-like"/>
</dbReference>
<keyword evidence="2" id="KW-0805">Transcription regulation</keyword>
<dbReference type="PRINTS" id="PR00038">
    <property type="entry name" value="HTHLUXR"/>
</dbReference>
<dbReference type="OrthoDB" id="9796655at2"/>
<comment type="caution">
    <text evidence="8">The sequence shown here is derived from an EMBL/GenBank/DDBJ whole genome shotgun (WGS) entry which is preliminary data.</text>
</comment>
<dbReference type="PROSITE" id="PS50043">
    <property type="entry name" value="HTH_LUXR_2"/>
    <property type="match status" value="1"/>
</dbReference>
<feature type="modified residue" description="4-aspartylphosphate" evidence="5">
    <location>
        <position position="54"/>
    </location>
</feature>
<keyword evidence="3 8" id="KW-0238">DNA-binding</keyword>
<sequence>MIRVMIVDDQTLVREGVSSLLSLDPSIDVCACVGNGQEAIARYQAGDIDVLLLDIQMPEVDGIATLKTLRQNHADVRALMLTTFDDHELLMSAMRAGALGYLLKDVSLEVLVAAITQVAKGERYVQAGLTERLLQQCATANSIAQSPAVDLSAREIQVLQLVAAGCSNRQIAEALHKSEGTVKNQVSTILSKLHTRDRTRAVLKAIELGLVKPQSW</sequence>
<evidence type="ECO:0000256" key="1">
    <source>
        <dbReference type="ARBA" id="ARBA00022553"/>
    </source>
</evidence>
<evidence type="ECO:0000259" key="7">
    <source>
        <dbReference type="PROSITE" id="PS50110"/>
    </source>
</evidence>
<feature type="domain" description="HTH luxR-type" evidence="6">
    <location>
        <begin position="144"/>
        <end position="209"/>
    </location>
</feature>
<gene>
    <name evidence="8" type="ORF">CWI84_04495</name>
</gene>
<dbReference type="SUPFAM" id="SSF46894">
    <property type="entry name" value="C-terminal effector domain of the bipartite response regulators"/>
    <property type="match status" value="1"/>
</dbReference>
<dbReference type="AlphaFoldDB" id="A0A432ZSI2"/>
<dbReference type="Pfam" id="PF00072">
    <property type="entry name" value="Response_reg"/>
    <property type="match status" value="1"/>
</dbReference>
<dbReference type="SMART" id="SM00421">
    <property type="entry name" value="HTH_LUXR"/>
    <property type="match status" value="1"/>
</dbReference>
<keyword evidence="4" id="KW-0804">Transcription</keyword>
<evidence type="ECO:0000256" key="4">
    <source>
        <dbReference type="ARBA" id="ARBA00023163"/>
    </source>
</evidence>
<accession>A0A432ZSI2</accession>
<evidence type="ECO:0000256" key="3">
    <source>
        <dbReference type="ARBA" id="ARBA00023125"/>
    </source>
</evidence>